<dbReference type="EMBL" id="JACAGJ010000004">
    <property type="protein sequence ID" value="MDM1072821.1"/>
    <property type="molecule type" value="Genomic_DNA"/>
</dbReference>
<proteinExistence type="predicted"/>
<evidence type="ECO:0000256" key="1">
    <source>
        <dbReference type="SAM" id="SignalP"/>
    </source>
</evidence>
<accession>A0AAJ1QF82</accession>
<dbReference type="Proteomes" id="UP001170959">
    <property type="component" value="Unassembled WGS sequence"/>
</dbReference>
<feature type="signal peptide" evidence="1">
    <location>
        <begin position="1"/>
        <end position="23"/>
    </location>
</feature>
<evidence type="ECO:0000313" key="2">
    <source>
        <dbReference type="EMBL" id="MDM1072821.1"/>
    </source>
</evidence>
<comment type="caution">
    <text evidence="2">The sequence shown here is derived from an EMBL/GenBank/DDBJ whole genome shotgun (WGS) entry which is preliminary data.</text>
</comment>
<gene>
    <name evidence="2" type="ORF">HX001_09980</name>
</gene>
<organism evidence="2 3">
    <name type="scientific">Empedobacter brevis</name>
    <dbReference type="NCBI Taxonomy" id="247"/>
    <lineage>
        <taxon>Bacteria</taxon>
        <taxon>Pseudomonadati</taxon>
        <taxon>Bacteroidota</taxon>
        <taxon>Flavobacteriia</taxon>
        <taxon>Flavobacteriales</taxon>
        <taxon>Weeksellaceae</taxon>
        <taxon>Empedobacter</taxon>
    </lineage>
</organism>
<name>A0AAJ1QF82_9FLAO</name>
<evidence type="ECO:0008006" key="4">
    <source>
        <dbReference type="Google" id="ProtNLM"/>
    </source>
</evidence>
<keyword evidence="1" id="KW-0732">Signal</keyword>
<evidence type="ECO:0000313" key="3">
    <source>
        <dbReference type="Proteomes" id="UP001170959"/>
    </source>
</evidence>
<sequence>MKCSAFYSFIFIFILSNMSFGQAKISRYTPKDQQFEKTIEDTGNPVHGTPVLIVNYFSPKTGSYLWYLNQNKSTMKGAITDNAYDLYSGIYLEDHGGLLEQITFKDFAGILSQPNYLLDYCLVEDKDKDGNPEFYLTYFMDSDGLDEKPLKVIVYTKKGKKITKAKVTAWIPFQPEDKYRIEKDEHFNKLPLSIQKKALSLLKEIKQRKII</sequence>
<protein>
    <recommendedName>
        <fullName evidence="4">Secreted protein</fullName>
    </recommendedName>
</protein>
<reference evidence="2" key="2">
    <citation type="journal article" date="2022" name="Sci. Total Environ.">
        <title>Prevalence, transmission, and molecular epidemiology of tet(X)-positive bacteria among humans, animals, and environmental niches in China: An epidemiological, and genomic-based study.</title>
        <authorList>
            <person name="Dong N."/>
            <person name="Zeng Y."/>
            <person name="Cai C."/>
            <person name="Sun C."/>
            <person name="Lu J."/>
            <person name="Liu C."/>
            <person name="Zhou H."/>
            <person name="Sun Q."/>
            <person name="Shu L."/>
            <person name="Wang H."/>
            <person name="Wang Y."/>
            <person name="Wang S."/>
            <person name="Wu C."/>
            <person name="Chan E.W."/>
            <person name="Chen G."/>
            <person name="Shen Z."/>
            <person name="Chen S."/>
            <person name="Zhang R."/>
        </authorList>
    </citation>
    <scope>NUCLEOTIDE SEQUENCE</scope>
    <source>
        <strain evidence="2">R655-4</strain>
    </source>
</reference>
<feature type="chain" id="PRO_5042596538" description="Secreted protein" evidence="1">
    <location>
        <begin position="24"/>
        <end position="211"/>
    </location>
</feature>
<dbReference type="AlphaFoldDB" id="A0AAJ1QF82"/>
<reference evidence="2" key="1">
    <citation type="submission" date="2020-06" db="EMBL/GenBank/DDBJ databases">
        <authorList>
            <person name="Dong N."/>
        </authorList>
    </citation>
    <scope>NUCLEOTIDE SEQUENCE</scope>
    <source>
        <strain evidence="2">R655-4</strain>
    </source>
</reference>